<evidence type="ECO:0000313" key="1">
    <source>
        <dbReference type="EMBL" id="EAX75077.1"/>
    </source>
</evidence>
<dbReference type="Proteomes" id="UP000001542">
    <property type="component" value="Unassembled WGS sequence"/>
</dbReference>
<sequence length="88" mass="10744">MSQRLQRFFDLIAEEDEPISVGKAMRVHHNVFGEEDPFSNPEEAILTMFIMKWYEKHREVEVSYYTFLYELGKYNVKMKEYLEKRNNE</sequence>
<evidence type="ECO:0000313" key="4">
    <source>
        <dbReference type="Proteomes" id="UP000001542"/>
    </source>
</evidence>
<dbReference type="EMBL" id="DS119712">
    <property type="protein sequence ID" value="EAX79705.1"/>
    <property type="molecule type" value="Genomic_DNA"/>
</dbReference>
<dbReference type="VEuPathDB" id="TrichDB:TVAG_586750"/>
<dbReference type="VEuPathDB" id="TrichDB:TVAGG3_0465620"/>
<proteinExistence type="predicted"/>
<dbReference type="AlphaFoldDB" id="A2GT13"/>
<reference evidence="3" key="1">
    <citation type="submission" date="2006-10" db="EMBL/GenBank/DDBJ databases">
        <authorList>
            <person name="Amadeo P."/>
            <person name="Zhao Q."/>
            <person name="Wortman J."/>
            <person name="Fraser-Liggett C."/>
            <person name="Carlton J."/>
        </authorList>
    </citation>
    <scope>NUCLEOTIDE SEQUENCE</scope>
    <source>
        <strain evidence="3">G3</strain>
    </source>
</reference>
<keyword evidence="4" id="KW-1185">Reference proteome</keyword>
<evidence type="ECO:0000313" key="2">
    <source>
        <dbReference type="EMBL" id="EAX77297.1"/>
    </source>
</evidence>
<gene>
    <name evidence="3" type="ORF">TVAG_429060</name>
    <name evidence="2" type="ORF">TVAG_586750</name>
    <name evidence="1" type="ORF">TVAG_604760</name>
</gene>
<name>A2GT13_TRIV3</name>
<dbReference type="VEuPathDB" id="TrichDB:TVAGG3_1095340"/>
<dbReference type="EMBL" id="DS127014">
    <property type="protein sequence ID" value="EAX75077.1"/>
    <property type="molecule type" value="Genomic_DNA"/>
</dbReference>
<dbReference type="KEGG" id="tva:4737145"/>
<dbReference type="EMBL" id="DS123269">
    <property type="protein sequence ID" value="EAX77297.1"/>
    <property type="molecule type" value="Genomic_DNA"/>
</dbReference>
<protein>
    <submittedName>
        <fullName evidence="3">Uncharacterized protein</fullName>
    </submittedName>
</protein>
<accession>A2GT13</accession>
<reference evidence="3" key="2">
    <citation type="journal article" date="2007" name="Science">
        <title>Draft genome sequence of the sexually transmitted pathogen Trichomonas vaginalis.</title>
        <authorList>
            <person name="Carlton J.M."/>
            <person name="Hirt R.P."/>
            <person name="Silva J.C."/>
            <person name="Delcher A.L."/>
            <person name="Schatz M."/>
            <person name="Zhao Q."/>
            <person name="Wortman J.R."/>
            <person name="Bidwell S.L."/>
            <person name="Alsmark U.C.M."/>
            <person name="Besteiro S."/>
            <person name="Sicheritz-Ponten T."/>
            <person name="Noel C.J."/>
            <person name="Dacks J.B."/>
            <person name="Foster P.G."/>
            <person name="Simillion C."/>
            <person name="Van de Peer Y."/>
            <person name="Miranda-Saavedra D."/>
            <person name="Barton G.J."/>
            <person name="Westrop G.D."/>
            <person name="Mueller S."/>
            <person name="Dessi D."/>
            <person name="Fiori P.L."/>
            <person name="Ren Q."/>
            <person name="Paulsen I."/>
            <person name="Zhang H."/>
            <person name="Bastida-Corcuera F.D."/>
            <person name="Simoes-Barbosa A."/>
            <person name="Brown M.T."/>
            <person name="Hayes R.D."/>
            <person name="Mukherjee M."/>
            <person name="Okumura C.Y."/>
            <person name="Schneider R."/>
            <person name="Smith A.J."/>
            <person name="Vanacova S."/>
            <person name="Villalvazo M."/>
            <person name="Haas B.J."/>
            <person name="Pertea M."/>
            <person name="Feldblyum T.V."/>
            <person name="Utterback T.R."/>
            <person name="Shu C.L."/>
            <person name="Osoegawa K."/>
            <person name="de Jong P.J."/>
            <person name="Hrdy I."/>
            <person name="Horvathova L."/>
            <person name="Zubacova Z."/>
            <person name="Dolezal P."/>
            <person name="Malik S.B."/>
            <person name="Logsdon J.M. Jr."/>
            <person name="Henze K."/>
            <person name="Gupta A."/>
            <person name="Wang C.C."/>
            <person name="Dunne R.L."/>
            <person name="Upcroft J.A."/>
            <person name="Upcroft P."/>
            <person name="White O."/>
            <person name="Salzberg S.L."/>
            <person name="Tang P."/>
            <person name="Chiu C.-H."/>
            <person name="Lee Y.-S."/>
            <person name="Embley T.M."/>
            <person name="Coombs G.H."/>
            <person name="Mottram J.C."/>
            <person name="Tachezy J."/>
            <person name="Fraser-Liggett C.M."/>
            <person name="Johnson P.J."/>
        </authorList>
    </citation>
    <scope>NUCLEOTIDE SEQUENCE [LARGE SCALE GENOMIC DNA]</scope>
    <source>
        <strain evidence="3">G3</strain>
    </source>
</reference>
<evidence type="ECO:0000313" key="3">
    <source>
        <dbReference type="EMBL" id="EAX79705.1"/>
    </source>
</evidence>
<dbReference type="RefSeq" id="XP_001292635.1">
    <property type="nucleotide sequence ID" value="XM_001292634.1"/>
</dbReference>
<organism evidence="3 4">
    <name type="scientific">Trichomonas vaginalis (strain ATCC PRA-98 / G3)</name>
    <dbReference type="NCBI Taxonomy" id="412133"/>
    <lineage>
        <taxon>Eukaryota</taxon>
        <taxon>Metamonada</taxon>
        <taxon>Parabasalia</taxon>
        <taxon>Trichomonadida</taxon>
        <taxon>Trichomonadidae</taxon>
        <taxon>Trichomonas</taxon>
    </lineage>
</organism>